<dbReference type="Proteomes" id="UP001371456">
    <property type="component" value="Unassembled WGS sequence"/>
</dbReference>
<evidence type="ECO:0000256" key="5">
    <source>
        <dbReference type="ARBA" id="ARBA00022827"/>
    </source>
</evidence>
<keyword evidence="10" id="KW-0503">Monooxygenase</keyword>
<evidence type="ECO:0000313" key="12">
    <source>
        <dbReference type="Proteomes" id="UP001371456"/>
    </source>
</evidence>
<reference evidence="11 12" key="1">
    <citation type="submission" date="2024-02" db="EMBL/GenBank/DDBJ databases">
        <title>de novo genome assembly of Solanum bulbocastanum strain 11H21.</title>
        <authorList>
            <person name="Hosaka A.J."/>
        </authorList>
    </citation>
    <scope>NUCLEOTIDE SEQUENCE [LARGE SCALE GENOMIC DNA]</scope>
    <source>
        <tissue evidence="11">Young leaves</tissue>
    </source>
</reference>
<comment type="similarity">
    <text evidence="3 10">Belongs to the FMO family.</text>
</comment>
<dbReference type="GO" id="GO:0050661">
    <property type="term" value="F:NADP binding"/>
    <property type="evidence" value="ECO:0007669"/>
    <property type="project" value="InterPro"/>
</dbReference>
<dbReference type="Pfam" id="PF00743">
    <property type="entry name" value="FMO-like"/>
    <property type="match status" value="1"/>
</dbReference>
<dbReference type="GO" id="GO:0103075">
    <property type="term" value="F:indole-3-pyruvate monooxygenase activity"/>
    <property type="evidence" value="ECO:0007669"/>
    <property type="project" value="UniProtKB-EC"/>
</dbReference>
<organism evidence="11 12">
    <name type="scientific">Solanum bulbocastanum</name>
    <name type="common">Wild potato</name>
    <dbReference type="NCBI Taxonomy" id="147425"/>
    <lineage>
        <taxon>Eukaryota</taxon>
        <taxon>Viridiplantae</taxon>
        <taxon>Streptophyta</taxon>
        <taxon>Embryophyta</taxon>
        <taxon>Tracheophyta</taxon>
        <taxon>Spermatophyta</taxon>
        <taxon>Magnoliopsida</taxon>
        <taxon>eudicotyledons</taxon>
        <taxon>Gunneridae</taxon>
        <taxon>Pentapetalae</taxon>
        <taxon>asterids</taxon>
        <taxon>lamiids</taxon>
        <taxon>Solanales</taxon>
        <taxon>Solanaceae</taxon>
        <taxon>Solanoideae</taxon>
        <taxon>Solaneae</taxon>
        <taxon>Solanum</taxon>
    </lineage>
</organism>
<evidence type="ECO:0000256" key="8">
    <source>
        <dbReference type="ARBA" id="ARBA00023070"/>
    </source>
</evidence>
<evidence type="ECO:0000256" key="4">
    <source>
        <dbReference type="ARBA" id="ARBA00022630"/>
    </source>
</evidence>
<dbReference type="EC" id="1.-.-.-" evidence="10"/>
<dbReference type="SUPFAM" id="SSF51905">
    <property type="entry name" value="FAD/NAD(P)-binding domain"/>
    <property type="match status" value="1"/>
</dbReference>
<keyword evidence="7 10" id="KW-0560">Oxidoreductase</keyword>
<name>A0AAN8TB11_SOLBU</name>
<gene>
    <name evidence="11" type="ORF">RDI58_022625</name>
</gene>
<keyword evidence="12" id="KW-1185">Reference proteome</keyword>
<evidence type="ECO:0000313" key="11">
    <source>
        <dbReference type="EMBL" id="KAK6780441.1"/>
    </source>
</evidence>
<evidence type="ECO:0000256" key="2">
    <source>
        <dbReference type="ARBA" id="ARBA00004814"/>
    </source>
</evidence>
<evidence type="ECO:0000256" key="3">
    <source>
        <dbReference type="ARBA" id="ARBA00009183"/>
    </source>
</evidence>
<sequence length="150" mass="17282">MFSFSIWVNDPVIVGAGPSGLACLKEEGVILERAHCIDYLWQKKTYDRLKLHLPKQFFQFMPKFTFPKQYLSKRQFIEYLACVQFVNYNEVCRLKEFGGEVIHACDYKFGEKFRGKKVVVGCGNSGMEVALDLCKHDAQTSMVYHSAVSY</sequence>
<comment type="pathway">
    <text evidence="2">Plant hormone metabolism; auxin biosynthesis.</text>
</comment>
<evidence type="ECO:0000256" key="10">
    <source>
        <dbReference type="RuleBase" id="RU361177"/>
    </source>
</evidence>
<comment type="caution">
    <text evidence="11">The sequence shown here is derived from an EMBL/GenBank/DDBJ whole genome shotgun (WGS) entry which is preliminary data.</text>
</comment>
<dbReference type="GO" id="GO:0050660">
    <property type="term" value="F:flavin adenine dinucleotide binding"/>
    <property type="evidence" value="ECO:0007669"/>
    <property type="project" value="InterPro"/>
</dbReference>
<comment type="catalytic activity">
    <reaction evidence="9">
        <text>indole-3-pyruvate + NADPH + O2 + H(+) = (indol-3-yl)acetate + CO2 + NADP(+) + H2O</text>
        <dbReference type="Rhea" id="RHEA:34331"/>
        <dbReference type="ChEBI" id="CHEBI:15377"/>
        <dbReference type="ChEBI" id="CHEBI:15378"/>
        <dbReference type="ChEBI" id="CHEBI:15379"/>
        <dbReference type="ChEBI" id="CHEBI:16526"/>
        <dbReference type="ChEBI" id="CHEBI:17640"/>
        <dbReference type="ChEBI" id="CHEBI:30854"/>
        <dbReference type="ChEBI" id="CHEBI:57783"/>
        <dbReference type="ChEBI" id="CHEBI:58349"/>
        <dbReference type="EC" id="1.14.13.168"/>
    </reaction>
</comment>
<keyword evidence="8" id="KW-0073">Auxin biosynthesis</keyword>
<evidence type="ECO:0000256" key="1">
    <source>
        <dbReference type="ARBA" id="ARBA00001974"/>
    </source>
</evidence>
<dbReference type="GO" id="GO:0009851">
    <property type="term" value="P:auxin biosynthetic process"/>
    <property type="evidence" value="ECO:0007669"/>
    <property type="project" value="UniProtKB-KW"/>
</dbReference>
<evidence type="ECO:0000256" key="6">
    <source>
        <dbReference type="ARBA" id="ARBA00022857"/>
    </source>
</evidence>
<keyword evidence="4 10" id="KW-0285">Flavoprotein</keyword>
<keyword evidence="6" id="KW-0521">NADP</keyword>
<dbReference type="PANTHER" id="PTHR43539">
    <property type="entry name" value="FLAVIN-BINDING MONOOXYGENASE-LIKE PROTEIN (AFU_ORTHOLOGUE AFUA_4G09220)"/>
    <property type="match status" value="1"/>
</dbReference>
<accession>A0AAN8TB11</accession>
<dbReference type="EMBL" id="JBANQN010000009">
    <property type="protein sequence ID" value="KAK6780441.1"/>
    <property type="molecule type" value="Genomic_DNA"/>
</dbReference>
<evidence type="ECO:0000256" key="9">
    <source>
        <dbReference type="ARBA" id="ARBA00047707"/>
    </source>
</evidence>
<proteinExistence type="inferred from homology"/>
<dbReference type="Gene3D" id="3.50.50.60">
    <property type="entry name" value="FAD/NAD(P)-binding domain"/>
    <property type="match status" value="2"/>
</dbReference>
<dbReference type="GO" id="GO:0004499">
    <property type="term" value="F:N,N-dimethylaniline monooxygenase activity"/>
    <property type="evidence" value="ECO:0007669"/>
    <property type="project" value="InterPro"/>
</dbReference>
<dbReference type="PANTHER" id="PTHR43539:SF11">
    <property type="entry name" value="INDOLE-3-PYRUVATE MONOOXYGENASE YUCCA8-RELATED"/>
    <property type="match status" value="1"/>
</dbReference>
<dbReference type="InterPro" id="IPR036188">
    <property type="entry name" value="FAD/NAD-bd_sf"/>
</dbReference>
<keyword evidence="5 10" id="KW-0274">FAD</keyword>
<evidence type="ECO:0000256" key="7">
    <source>
        <dbReference type="ARBA" id="ARBA00023002"/>
    </source>
</evidence>
<dbReference type="InterPro" id="IPR020946">
    <property type="entry name" value="Flavin_mOase-like"/>
</dbReference>
<dbReference type="InterPro" id="IPR050982">
    <property type="entry name" value="Auxin_biosynth/cation_transpt"/>
</dbReference>
<comment type="cofactor">
    <cofactor evidence="1 10">
        <name>FAD</name>
        <dbReference type="ChEBI" id="CHEBI:57692"/>
    </cofactor>
</comment>
<protein>
    <recommendedName>
        <fullName evidence="10">Flavin-containing monooxygenase</fullName>
        <ecNumber evidence="10">1.-.-.-</ecNumber>
    </recommendedName>
</protein>
<dbReference type="AlphaFoldDB" id="A0AAN8TB11"/>